<dbReference type="Gene3D" id="3.40.91.30">
    <property type="match status" value="1"/>
</dbReference>
<evidence type="ECO:0000313" key="1">
    <source>
        <dbReference type="EMBL" id="ERG92134.1"/>
    </source>
</evidence>
<gene>
    <name evidence="1" type="ORF">J07HQW1_02169</name>
</gene>
<name>U1MQ44_9EURY</name>
<sequence>MRLKSNHIKSPVRHPDDLSHRVVGSWEQDIAHILDDSGVDYEYESKENVVGYAEDRTYAPDFSTENYVIECKGRDWGKAFEKGYTAEQKAEAAMSSWMVKIT</sequence>
<dbReference type="HOGENOM" id="CLU_2270992_0_0_2"/>
<protein>
    <submittedName>
        <fullName evidence="1">Uncharacterized protein</fullName>
    </submittedName>
</protein>
<reference evidence="1 2" key="1">
    <citation type="journal article" date="2013" name="PLoS ONE">
        <title>Assembly-driven community genomics of a hypersaline microbial ecosystem.</title>
        <authorList>
            <person name="Podell S."/>
            <person name="Ugalde J.A."/>
            <person name="Narasingarao P."/>
            <person name="Banfield J.F."/>
            <person name="Heidelberg K.B."/>
            <person name="Allen E.E."/>
        </authorList>
    </citation>
    <scope>NUCLEOTIDE SEQUENCE [LARGE SCALE GENOMIC DNA]</scope>
    <source>
        <strain evidence="2">J07HQW1</strain>
    </source>
</reference>
<accession>U1MQ44</accession>
<organism evidence="1 2">
    <name type="scientific">Haloquadratum walsbyi J07HQW1</name>
    <dbReference type="NCBI Taxonomy" id="1238424"/>
    <lineage>
        <taxon>Archaea</taxon>
        <taxon>Methanobacteriati</taxon>
        <taxon>Methanobacteriota</taxon>
        <taxon>Stenosarchaea group</taxon>
        <taxon>Halobacteria</taxon>
        <taxon>Halobacteriales</taxon>
        <taxon>Haloferacaceae</taxon>
        <taxon>Haloquadratum</taxon>
    </lineage>
</organism>
<dbReference type="EMBL" id="KE356560">
    <property type="protein sequence ID" value="ERG92134.1"/>
    <property type="molecule type" value="Genomic_DNA"/>
</dbReference>
<evidence type="ECO:0000313" key="2">
    <source>
        <dbReference type="Proteomes" id="UP000030649"/>
    </source>
</evidence>
<dbReference type="Proteomes" id="UP000030649">
    <property type="component" value="Unassembled WGS sequence"/>
</dbReference>
<dbReference type="AlphaFoldDB" id="U1MQ44"/>
<proteinExistence type="predicted"/>